<organism evidence="8">
    <name type="scientific">Nocardia globerula</name>
    <dbReference type="NCBI Taxonomy" id="1818"/>
    <lineage>
        <taxon>Bacteria</taxon>
        <taxon>Bacillati</taxon>
        <taxon>Actinomycetota</taxon>
        <taxon>Actinomycetes</taxon>
        <taxon>Mycobacteriales</taxon>
        <taxon>Nocardiaceae</taxon>
        <taxon>Nocardia</taxon>
    </lineage>
</organism>
<comment type="caution">
    <text evidence="8">The sequence shown here is derived from an EMBL/GenBank/DDBJ whole genome shotgun (WGS) entry which is preliminary data.</text>
</comment>
<protein>
    <submittedName>
        <fullName evidence="8">Putative RDD family membrane protein YckC</fullName>
    </submittedName>
</protein>
<evidence type="ECO:0000256" key="5">
    <source>
        <dbReference type="ARBA" id="ARBA00023136"/>
    </source>
</evidence>
<gene>
    <name evidence="8" type="ORF">FNL38_104581</name>
</gene>
<proteinExistence type="predicted"/>
<feature type="transmembrane region" description="Helical" evidence="7">
    <location>
        <begin position="162"/>
        <end position="181"/>
    </location>
</feature>
<feature type="compositionally biased region" description="Polar residues" evidence="6">
    <location>
        <begin position="1"/>
        <end position="10"/>
    </location>
</feature>
<feature type="compositionally biased region" description="Low complexity" evidence="6">
    <location>
        <begin position="16"/>
        <end position="41"/>
    </location>
</feature>
<keyword evidence="5 7" id="KW-0472">Membrane</keyword>
<dbReference type="AlphaFoldDB" id="A0A652YQ04"/>
<feature type="region of interest" description="Disordered" evidence="6">
    <location>
        <begin position="1"/>
        <end position="41"/>
    </location>
</feature>
<name>A0A652YQ04_NOCGL</name>
<evidence type="ECO:0000313" key="8">
    <source>
        <dbReference type="EMBL" id="TYQ04202.1"/>
    </source>
</evidence>
<dbReference type="PANTHER" id="PTHR36115:SF6">
    <property type="entry name" value="PROLINE-RICH ANTIGEN HOMOLOG"/>
    <property type="match status" value="1"/>
</dbReference>
<evidence type="ECO:0000256" key="6">
    <source>
        <dbReference type="SAM" id="MobiDB-lite"/>
    </source>
</evidence>
<dbReference type="EMBL" id="VNIQ01000004">
    <property type="protein sequence ID" value="TYQ04202.1"/>
    <property type="molecule type" value="Genomic_DNA"/>
</dbReference>
<evidence type="ECO:0000256" key="4">
    <source>
        <dbReference type="ARBA" id="ARBA00022989"/>
    </source>
</evidence>
<feature type="transmembrane region" description="Helical" evidence="7">
    <location>
        <begin position="104"/>
        <end position="125"/>
    </location>
</feature>
<dbReference type="PANTHER" id="PTHR36115">
    <property type="entry name" value="PROLINE-RICH ANTIGEN HOMOLOG-RELATED"/>
    <property type="match status" value="1"/>
</dbReference>
<keyword evidence="4 7" id="KW-1133">Transmembrane helix</keyword>
<dbReference type="InterPro" id="IPR010432">
    <property type="entry name" value="RDD"/>
</dbReference>
<dbReference type="Pfam" id="PF06271">
    <property type="entry name" value="RDD"/>
    <property type="match status" value="1"/>
</dbReference>
<evidence type="ECO:0000256" key="3">
    <source>
        <dbReference type="ARBA" id="ARBA00022692"/>
    </source>
</evidence>
<dbReference type="InterPro" id="IPR051791">
    <property type="entry name" value="Pra-immunoreactive"/>
</dbReference>
<evidence type="ECO:0000256" key="7">
    <source>
        <dbReference type="SAM" id="Phobius"/>
    </source>
</evidence>
<sequence length="201" mass="21919">MSEQNWGSGEQPNQPPQYGQQPQYGQPPQYGQMPPVSSQGYGPPQPAYPYASWISRVGAYLLDYLIVPLPGVIVAIIGAVIAFSGAEVTTYDDGTVTTEGANSVGLLVIGIGIVLTLLIEVWNYVFRQGNTGQSLGKKWLGISVVRESDGVPLGPPMALLRWILEAILGGACFLNYLWPLWDSKSQCWHDMIVRSVVIRAR</sequence>
<keyword evidence="2" id="KW-1003">Cell membrane</keyword>
<evidence type="ECO:0000256" key="2">
    <source>
        <dbReference type="ARBA" id="ARBA00022475"/>
    </source>
</evidence>
<dbReference type="GO" id="GO:0005886">
    <property type="term" value="C:plasma membrane"/>
    <property type="evidence" value="ECO:0007669"/>
    <property type="project" value="UniProtKB-SubCell"/>
</dbReference>
<keyword evidence="3 7" id="KW-0812">Transmembrane</keyword>
<comment type="subcellular location">
    <subcellularLocation>
        <location evidence="1">Cell membrane</location>
        <topology evidence="1">Multi-pass membrane protein</topology>
    </subcellularLocation>
</comment>
<reference evidence="8" key="1">
    <citation type="submission" date="2019-07" db="EMBL/GenBank/DDBJ databases">
        <title>Genomic Encyclopedia of Type Strains, Phase IV (KMG-IV): sequencing the most valuable type-strain genomes for metagenomic binning, comparative biology and taxonomic classification.</title>
        <authorList>
            <person name="Goeker M."/>
        </authorList>
    </citation>
    <scope>NUCLEOTIDE SEQUENCE</scope>
    <source>
        <strain evidence="8">DSM 44596</strain>
    </source>
</reference>
<accession>A0A652YQ04</accession>
<evidence type="ECO:0000256" key="1">
    <source>
        <dbReference type="ARBA" id="ARBA00004651"/>
    </source>
</evidence>
<feature type="transmembrane region" description="Helical" evidence="7">
    <location>
        <begin position="61"/>
        <end position="84"/>
    </location>
</feature>